<dbReference type="EMBL" id="KV878597">
    <property type="protein sequence ID" value="OJJ53483.1"/>
    <property type="molecule type" value="Genomic_DNA"/>
</dbReference>
<dbReference type="VEuPathDB" id="FungiDB:ASPSYDRAFT_531500"/>
<evidence type="ECO:0000313" key="10">
    <source>
        <dbReference type="Proteomes" id="UP000184356"/>
    </source>
</evidence>
<dbReference type="GO" id="GO:0000981">
    <property type="term" value="F:DNA-binding transcription factor activity, RNA polymerase II-specific"/>
    <property type="evidence" value="ECO:0007669"/>
    <property type="project" value="InterPro"/>
</dbReference>
<dbReference type="InterPro" id="IPR052360">
    <property type="entry name" value="Transcr_Regulatory_Proteins"/>
</dbReference>
<evidence type="ECO:0000256" key="5">
    <source>
        <dbReference type="ARBA" id="ARBA00023163"/>
    </source>
</evidence>
<dbReference type="AlphaFoldDB" id="A0A1L9T2G0"/>
<evidence type="ECO:0000256" key="6">
    <source>
        <dbReference type="ARBA" id="ARBA00023242"/>
    </source>
</evidence>
<dbReference type="InterPro" id="IPR036864">
    <property type="entry name" value="Zn2-C6_fun-type_DNA-bd_sf"/>
</dbReference>
<dbReference type="Gene3D" id="4.10.240.10">
    <property type="entry name" value="Zn(2)-C6 fungal-type DNA-binding domain"/>
    <property type="match status" value="1"/>
</dbReference>
<keyword evidence="2" id="KW-0862">Zinc</keyword>
<dbReference type="InterPro" id="IPR001138">
    <property type="entry name" value="Zn2Cys6_DnaBD"/>
</dbReference>
<evidence type="ECO:0000256" key="7">
    <source>
        <dbReference type="SAM" id="MobiDB-lite"/>
    </source>
</evidence>
<dbReference type="PROSITE" id="PS00463">
    <property type="entry name" value="ZN2_CY6_FUNGAL_1"/>
    <property type="match status" value="1"/>
</dbReference>
<feature type="domain" description="Zn(2)-C6 fungal-type" evidence="8">
    <location>
        <begin position="22"/>
        <end position="52"/>
    </location>
</feature>
<keyword evidence="10" id="KW-1185">Reference proteome</keyword>
<dbReference type="SUPFAM" id="SSF57701">
    <property type="entry name" value="Zn2/Cys6 DNA-binding domain"/>
    <property type="match status" value="1"/>
</dbReference>
<evidence type="ECO:0000256" key="4">
    <source>
        <dbReference type="ARBA" id="ARBA00023125"/>
    </source>
</evidence>
<keyword evidence="3" id="KW-0805">Transcription regulation</keyword>
<evidence type="ECO:0000256" key="3">
    <source>
        <dbReference type="ARBA" id="ARBA00023015"/>
    </source>
</evidence>
<protein>
    <recommendedName>
        <fullName evidence="8">Zn(2)-C6 fungal-type domain-containing protein</fullName>
    </recommendedName>
</protein>
<dbReference type="GO" id="GO:0008270">
    <property type="term" value="F:zinc ion binding"/>
    <property type="evidence" value="ECO:0007669"/>
    <property type="project" value="InterPro"/>
</dbReference>
<organism evidence="9 10">
    <name type="scientific">Aspergillus sydowii CBS 593.65</name>
    <dbReference type="NCBI Taxonomy" id="1036612"/>
    <lineage>
        <taxon>Eukaryota</taxon>
        <taxon>Fungi</taxon>
        <taxon>Dikarya</taxon>
        <taxon>Ascomycota</taxon>
        <taxon>Pezizomycotina</taxon>
        <taxon>Eurotiomycetes</taxon>
        <taxon>Eurotiomycetidae</taxon>
        <taxon>Eurotiales</taxon>
        <taxon>Aspergillaceae</taxon>
        <taxon>Aspergillus</taxon>
        <taxon>Aspergillus subgen. Nidulantes</taxon>
    </lineage>
</organism>
<dbReference type="STRING" id="1036612.A0A1L9T2G0"/>
<dbReference type="PANTHER" id="PTHR36206:SF14">
    <property type="entry name" value="ZN(2)-C6 FUNGAL-TYPE DOMAIN-CONTAINING PROTEIN-RELATED"/>
    <property type="match status" value="1"/>
</dbReference>
<dbReference type="GeneID" id="63764705"/>
<dbReference type="OrthoDB" id="3145928at2759"/>
<keyword evidence="6" id="KW-0539">Nucleus</keyword>
<dbReference type="SMART" id="SM00066">
    <property type="entry name" value="GAL4"/>
    <property type="match status" value="1"/>
</dbReference>
<dbReference type="RefSeq" id="XP_040697289.1">
    <property type="nucleotide sequence ID" value="XM_040848632.1"/>
</dbReference>
<accession>A0A1L9T2G0</accession>
<dbReference type="GO" id="GO:0003677">
    <property type="term" value="F:DNA binding"/>
    <property type="evidence" value="ECO:0007669"/>
    <property type="project" value="UniProtKB-KW"/>
</dbReference>
<evidence type="ECO:0000313" key="9">
    <source>
        <dbReference type="EMBL" id="OJJ53483.1"/>
    </source>
</evidence>
<reference evidence="10" key="1">
    <citation type="journal article" date="2017" name="Genome Biol.">
        <title>Comparative genomics reveals high biological diversity and specific adaptations in the industrially and medically important fungal genus Aspergillus.</title>
        <authorList>
            <person name="de Vries R.P."/>
            <person name="Riley R."/>
            <person name="Wiebenga A."/>
            <person name="Aguilar-Osorio G."/>
            <person name="Amillis S."/>
            <person name="Uchima C.A."/>
            <person name="Anderluh G."/>
            <person name="Asadollahi M."/>
            <person name="Askin M."/>
            <person name="Barry K."/>
            <person name="Battaglia E."/>
            <person name="Bayram O."/>
            <person name="Benocci T."/>
            <person name="Braus-Stromeyer S.A."/>
            <person name="Caldana C."/>
            <person name="Canovas D."/>
            <person name="Cerqueira G.C."/>
            <person name="Chen F."/>
            <person name="Chen W."/>
            <person name="Choi C."/>
            <person name="Clum A."/>
            <person name="Dos Santos R.A."/>
            <person name="Damasio A.R."/>
            <person name="Diallinas G."/>
            <person name="Emri T."/>
            <person name="Fekete E."/>
            <person name="Flipphi M."/>
            <person name="Freyberg S."/>
            <person name="Gallo A."/>
            <person name="Gournas C."/>
            <person name="Habgood R."/>
            <person name="Hainaut M."/>
            <person name="Harispe M.L."/>
            <person name="Henrissat B."/>
            <person name="Hilden K.S."/>
            <person name="Hope R."/>
            <person name="Hossain A."/>
            <person name="Karabika E."/>
            <person name="Karaffa L."/>
            <person name="Karanyi Z."/>
            <person name="Krasevec N."/>
            <person name="Kuo A."/>
            <person name="Kusch H."/>
            <person name="LaButti K."/>
            <person name="Lagendijk E.L."/>
            <person name="Lapidus A."/>
            <person name="Levasseur A."/>
            <person name="Lindquist E."/>
            <person name="Lipzen A."/>
            <person name="Logrieco A.F."/>
            <person name="MacCabe A."/>
            <person name="Maekelae M.R."/>
            <person name="Malavazi I."/>
            <person name="Melin P."/>
            <person name="Meyer V."/>
            <person name="Mielnichuk N."/>
            <person name="Miskei M."/>
            <person name="Molnar A.P."/>
            <person name="Mule G."/>
            <person name="Ngan C.Y."/>
            <person name="Orejas M."/>
            <person name="Orosz E."/>
            <person name="Ouedraogo J.P."/>
            <person name="Overkamp K.M."/>
            <person name="Park H.-S."/>
            <person name="Perrone G."/>
            <person name="Piumi F."/>
            <person name="Punt P.J."/>
            <person name="Ram A.F."/>
            <person name="Ramon A."/>
            <person name="Rauscher S."/>
            <person name="Record E."/>
            <person name="Riano-Pachon D.M."/>
            <person name="Robert V."/>
            <person name="Roehrig J."/>
            <person name="Ruller R."/>
            <person name="Salamov A."/>
            <person name="Salih N.S."/>
            <person name="Samson R.A."/>
            <person name="Sandor E."/>
            <person name="Sanguinetti M."/>
            <person name="Schuetze T."/>
            <person name="Sepcic K."/>
            <person name="Shelest E."/>
            <person name="Sherlock G."/>
            <person name="Sophianopoulou V."/>
            <person name="Squina F.M."/>
            <person name="Sun H."/>
            <person name="Susca A."/>
            <person name="Todd R.B."/>
            <person name="Tsang A."/>
            <person name="Unkles S.E."/>
            <person name="van de Wiele N."/>
            <person name="van Rossen-Uffink D."/>
            <person name="Oliveira J.V."/>
            <person name="Vesth T.C."/>
            <person name="Visser J."/>
            <person name="Yu J.-H."/>
            <person name="Zhou M."/>
            <person name="Andersen M.R."/>
            <person name="Archer D.B."/>
            <person name="Baker S.E."/>
            <person name="Benoit I."/>
            <person name="Brakhage A.A."/>
            <person name="Braus G.H."/>
            <person name="Fischer R."/>
            <person name="Frisvad J.C."/>
            <person name="Goldman G.H."/>
            <person name="Houbraken J."/>
            <person name="Oakley B."/>
            <person name="Pocsi I."/>
            <person name="Scazzocchio C."/>
            <person name="Seiboth B."/>
            <person name="vanKuyk P.A."/>
            <person name="Wortman J."/>
            <person name="Dyer P.S."/>
            <person name="Grigoriev I.V."/>
        </authorList>
    </citation>
    <scope>NUCLEOTIDE SEQUENCE [LARGE SCALE GENOMIC DNA]</scope>
    <source>
        <strain evidence="10">CBS 593.65</strain>
    </source>
</reference>
<proteinExistence type="predicted"/>
<feature type="region of interest" description="Disordered" evidence="7">
    <location>
        <begin position="478"/>
        <end position="509"/>
    </location>
</feature>
<keyword evidence="5" id="KW-0804">Transcription</keyword>
<dbReference type="Proteomes" id="UP000184356">
    <property type="component" value="Unassembled WGS sequence"/>
</dbReference>
<gene>
    <name evidence="9" type="ORF">ASPSYDRAFT_531500</name>
</gene>
<dbReference type="Pfam" id="PF00172">
    <property type="entry name" value="Zn_clus"/>
    <property type="match status" value="1"/>
</dbReference>
<name>A0A1L9T2G0_9EURO</name>
<keyword evidence="4" id="KW-0238">DNA-binding</keyword>
<dbReference type="CDD" id="cd00067">
    <property type="entry name" value="GAL4"/>
    <property type="match status" value="1"/>
</dbReference>
<dbReference type="PROSITE" id="PS50048">
    <property type="entry name" value="ZN2_CY6_FUNGAL_2"/>
    <property type="match status" value="1"/>
</dbReference>
<evidence type="ECO:0000256" key="2">
    <source>
        <dbReference type="ARBA" id="ARBA00022833"/>
    </source>
</evidence>
<evidence type="ECO:0000259" key="8">
    <source>
        <dbReference type="PROSITE" id="PS50048"/>
    </source>
</evidence>
<evidence type="ECO:0000256" key="1">
    <source>
        <dbReference type="ARBA" id="ARBA00022723"/>
    </source>
</evidence>
<dbReference type="PANTHER" id="PTHR36206">
    <property type="entry name" value="ASPERCRYPTIN BIOSYNTHESIS CLUSTER-SPECIFIC TRANSCRIPTION REGULATOR ATNN-RELATED"/>
    <property type="match status" value="1"/>
</dbReference>
<dbReference type="PRINTS" id="PR00755">
    <property type="entry name" value="AFLATOXINBRP"/>
</dbReference>
<sequence>MTPRPAATSMGLTVGPLKSRRGCKTCKARKVKCGEEKPRCTRCTRGGRMCEYEGAKYGTFSSASSMAVIETPVPVVPNKASKERRAFAYYFQHAAPLIGGLDADFWSIIVPRVCHAEPPVWDAIISISSLFESYKPCTPLVKYQDALGWYSRSVSAVRRRIEHGSVDVFVGLISCVLFICIEALQGGAFEAIRLYGQGVQLILSLREQIASGTVPAFKASLLEDAIVPIFSRLSILGNAQNKIEPGSFVRDVDRILPPAFTSLKAAREPMFILTAEVKLFQEECEKHHDTTNEYHVPPEMILRQNALSVKLQNWHTSFTTLAESLRAKTALSPQETSAIALLLTHYESLVVILTTCVSRFKSTTDACLQSFQTIVEQSRIALNASVRPDGTQPPFTFDISVGLPLWFTALRCAEPVTRRAALDLLRSAPQVQGFYPNTFGLAFAENVMIVEEMCTRVLNTGRDPMSYPLTLPRATSPVLESQPSLNGATHTSLSSVGNRDSSSPSPISALTNTTFQMPEEARIKPYGVFWPRAGILAPTKEEDVARWNVSPDQAFLQFSRNRQDPETGTWRVVDECIPIDIGL</sequence>
<keyword evidence="1" id="KW-0479">Metal-binding</keyword>